<sequence>MDVQNGSIIHGERSSQTEEKDEFEATERLMQVMDQALLATIRQEEPK</sequence>
<organism evidence="2 3">
    <name type="scientific">Echinococcus granulosus</name>
    <name type="common">Hydatid tapeworm</name>
    <dbReference type="NCBI Taxonomy" id="6210"/>
    <lineage>
        <taxon>Eukaryota</taxon>
        <taxon>Metazoa</taxon>
        <taxon>Spiralia</taxon>
        <taxon>Lophotrochozoa</taxon>
        <taxon>Platyhelminthes</taxon>
        <taxon>Cestoda</taxon>
        <taxon>Eucestoda</taxon>
        <taxon>Cyclophyllidea</taxon>
        <taxon>Taeniidae</taxon>
        <taxon>Echinococcus</taxon>
        <taxon>Echinococcus granulosus group</taxon>
    </lineage>
</organism>
<evidence type="ECO:0000313" key="2">
    <source>
        <dbReference type="EMBL" id="EUB56320.1"/>
    </source>
</evidence>
<keyword evidence="3" id="KW-1185">Reference proteome</keyword>
<gene>
    <name evidence="2" type="ORF">EGR_08865</name>
</gene>
<comment type="caution">
    <text evidence="2">The sequence shown here is derived from an EMBL/GenBank/DDBJ whole genome shotgun (WGS) entry which is preliminary data.</text>
</comment>
<dbReference type="KEGG" id="egl:EGR_08865"/>
<evidence type="ECO:0000313" key="3">
    <source>
        <dbReference type="Proteomes" id="UP000019149"/>
    </source>
</evidence>
<evidence type="ECO:0000256" key="1">
    <source>
        <dbReference type="SAM" id="MobiDB-lite"/>
    </source>
</evidence>
<dbReference type="AlphaFoldDB" id="W6U5B4"/>
<dbReference type="RefSeq" id="XP_024347516.1">
    <property type="nucleotide sequence ID" value="XM_024498114.1"/>
</dbReference>
<dbReference type="EMBL" id="APAU02000121">
    <property type="protein sequence ID" value="EUB56320.1"/>
    <property type="molecule type" value="Genomic_DNA"/>
</dbReference>
<protein>
    <submittedName>
        <fullName evidence="2">Uncharacterized protein</fullName>
    </submittedName>
</protein>
<accession>W6U5B4</accession>
<dbReference type="CTD" id="36344580"/>
<name>W6U5B4_ECHGR</name>
<proteinExistence type="predicted"/>
<dbReference type="GeneID" id="36344580"/>
<feature type="compositionally biased region" description="Basic and acidic residues" evidence="1">
    <location>
        <begin position="10"/>
        <end position="22"/>
    </location>
</feature>
<reference evidence="2 3" key="1">
    <citation type="journal article" date="2013" name="Nat. Genet.">
        <title>The genome of the hydatid tapeworm Echinococcus granulosus.</title>
        <authorList>
            <person name="Zheng H."/>
            <person name="Zhang W."/>
            <person name="Zhang L."/>
            <person name="Zhang Z."/>
            <person name="Li J."/>
            <person name="Lu G."/>
            <person name="Zhu Y."/>
            <person name="Wang Y."/>
            <person name="Huang Y."/>
            <person name="Liu J."/>
            <person name="Kang H."/>
            <person name="Chen J."/>
            <person name="Wang L."/>
            <person name="Chen A."/>
            <person name="Yu S."/>
            <person name="Gao Z."/>
            <person name="Jin L."/>
            <person name="Gu W."/>
            <person name="Wang Z."/>
            <person name="Zhao L."/>
            <person name="Shi B."/>
            <person name="Wen H."/>
            <person name="Lin R."/>
            <person name="Jones M.K."/>
            <person name="Brejova B."/>
            <person name="Vinar T."/>
            <person name="Zhao G."/>
            <person name="McManus D.P."/>
            <person name="Chen Z."/>
            <person name="Zhou Y."/>
            <person name="Wang S."/>
        </authorList>
    </citation>
    <scope>NUCLEOTIDE SEQUENCE [LARGE SCALE GENOMIC DNA]</scope>
</reference>
<dbReference type="Proteomes" id="UP000019149">
    <property type="component" value="Unassembled WGS sequence"/>
</dbReference>
<feature type="region of interest" description="Disordered" evidence="1">
    <location>
        <begin position="1"/>
        <end position="22"/>
    </location>
</feature>